<comment type="function">
    <text evidence="18">Catalyzes stereospecific hydroxylation of free fatty acids at the C-2 position to produce (R)-2-hydroxy fatty acids, which are building blocks of sphingolipids and glycosphingolipids common in neural tissue and epidermis. Plays an essential role in the synthesis of galactosphingolipids of the myelin sheath. Responsible for the synthesis of sphingolipids and glycosphingolipids involved in the formation of epidermal lamellar bodies critical for skin permeability barrier. Participates in the synthesis of glycosphingolipids and a fraction of type II wax diesters in sebaceous gland, specifically regulating hair follicle homeostasis. Involved in the synthesis of sphingolipids of plasma membrane rafts, controlling lipid raft mobility and trafficking of raft-associated proteins.</text>
</comment>
<feature type="domain" description="Cytochrome b5 heme-binding" evidence="22">
    <location>
        <begin position="30"/>
        <end position="115"/>
    </location>
</feature>
<dbReference type="InterPro" id="IPR006694">
    <property type="entry name" value="Fatty_acid_hydroxylase"/>
</dbReference>
<dbReference type="GO" id="GO:0005789">
    <property type="term" value="C:endoplasmic reticulum membrane"/>
    <property type="evidence" value="ECO:0007669"/>
    <property type="project" value="UniProtKB-SubCell"/>
</dbReference>
<reference evidence="23 24" key="1">
    <citation type="submission" date="2024-09" db="EMBL/GenBank/DDBJ databases">
        <title>Chromosome-scale assembly of Riccia sorocarpa.</title>
        <authorList>
            <person name="Paukszto L."/>
        </authorList>
    </citation>
    <scope>NUCLEOTIDE SEQUENCE [LARGE SCALE GENOMIC DNA]</scope>
    <source>
        <strain evidence="23">LP-2024</strain>
        <tissue evidence="23">Aerial parts of the thallus</tissue>
    </source>
</reference>
<keyword evidence="11 19" id="KW-0862">Zinc</keyword>
<keyword evidence="7 21" id="KW-0812">Transmembrane</keyword>
<dbReference type="InterPro" id="IPR036400">
    <property type="entry name" value="Cyt_B5-like_heme/steroid_sf"/>
</dbReference>
<dbReference type="SMART" id="SM01117">
    <property type="entry name" value="Cyt-b5"/>
    <property type="match status" value="1"/>
</dbReference>
<dbReference type="PIRSF" id="PIRSF005149">
    <property type="entry name" value="IPC-B_HD"/>
    <property type="match status" value="1"/>
</dbReference>
<feature type="transmembrane region" description="Helical" evidence="21">
    <location>
        <begin position="261"/>
        <end position="279"/>
    </location>
</feature>
<feature type="transmembrane region" description="Helical" evidence="21">
    <location>
        <begin position="291"/>
        <end position="315"/>
    </location>
</feature>
<dbReference type="Proteomes" id="UP001633002">
    <property type="component" value="Unassembled WGS sequence"/>
</dbReference>
<evidence type="ECO:0000256" key="4">
    <source>
        <dbReference type="ARBA" id="ARBA00005747"/>
    </source>
</evidence>
<evidence type="ECO:0000256" key="9">
    <source>
        <dbReference type="ARBA" id="ARBA00022824"/>
    </source>
</evidence>
<dbReference type="SUPFAM" id="SSF55856">
    <property type="entry name" value="Cytochrome b5-like heme/steroid binding domain"/>
    <property type="match status" value="1"/>
</dbReference>
<dbReference type="InterPro" id="IPR014430">
    <property type="entry name" value="Scs7"/>
</dbReference>
<keyword evidence="14 18" id="KW-0408">Iron</keyword>
<comment type="cofactor">
    <cofactor evidence="18 19">
        <name>Zn(2+)</name>
        <dbReference type="ChEBI" id="CHEBI:29105"/>
    </cofactor>
    <text evidence="18 19">Binds 2 Zn(2+) ions per subunit that likely form a catalytic dimetal center.</text>
</comment>
<dbReference type="PROSITE" id="PS00191">
    <property type="entry name" value="CYTOCHROME_B5_1"/>
    <property type="match status" value="1"/>
</dbReference>
<keyword evidence="15 18" id="KW-0443">Lipid metabolism</keyword>
<evidence type="ECO:0000256" key="8">
    <source>
        <dbReference type="ARBA" id="ARBA00022723"/>
    </source>
</evidence>
<evidence type="ECO:0000256" key="14">
    <source>
        <dbReference type="ARBA" id="ARBA00023004"/>
    </source>
</evidence>
<dbReference type="AlphaFoldDB" id="A0ABD3H189"/>
<feature type="binding site" evidence="19">
    <location>
        <position position="252"/>
    </location>
    <ligand>
        <name>Zn(2+)</name>
        <dbReference type="ChEBI" id="CHEBI:29105"/>
        <label>1</label>
    </ligand>
</feature>
<feature type="binding site" description="axial binding residue" evidence="20">
    <location>
        <position position="98"/>
    </location>
    <ligand>
        <name>heme</name>
        <dbReference type="ChEBI" id="CHEBI:30413"/>
    </ligand>
    <ligandPart>
        <name>Fe</name>
        <dbReference type="ChEBI" id="CHEBI:18248"/>
    </ligandPart>
</feature>
<evidence type="ECO:0000313" key="24">
    <source>
        <dbReference type="Proteomes" id="UP001633002"/>
    </source>
</evidence>
<keyword evidence="17 18" id="KW-0275">Fatty acid biosynthesis</keyword>
<dbReference type="Pfam" id="PF00173">
    <property type="entry name" value="Cyt-b5"/>
    <property type="match status" value="1"/>
</dbReference>
<feature type="binding site" evidence="19">
    <location>
        <position position="251"/>
    </location>
    <ligand>
        <name>Zn(2+)</name>
        <dbReference type="ChEBI" id="CHEBI:29105"/>
        <label>1</label>
    </ligand>
</feature>
<dbReference type="InterPro" id="IPR001199">
    <property type="entry name" value="Cyt_B5-like_heme/steroid-bd"/>
</dbReference>
<accession>A0ABD3H189</accession>
<evidence type="ECO:0000256" key="20">
    <source>
        <dbReference type="PIRSR" id="PIRSR005149-50"/>
    </source>
</evidence>
<evidence type="ECO:0000256" key="5">
    <source>
        <dbReference type="ARBA" id="ARBA00022516"/>
    </source>
</evidence>
<dbReference type="PROSITE" id="PS50255">
    <property type="entry name" value="CYTOCHROME_B5_2"/>
    <property type="match status" value="1"/>
</dbReference>
<feature type="binding site" evidence="19">
    <location>
        <position position="306"/>
    </location>
    <ligand>
        <name>Zn(2+)</name>
        <dbReference type="ChEBI" id="CHEBI:29105"/>
        <label>1</label>
    </ligand>
</feature>
<evidence type="ECO:0000256" key="13">
    <source>
        <dbReference type="ARBA" id="ARBA00023002"/>
    </source>
</evidence>
<feature type="binding site" evidence="19">
    <location>
        <position position="227"/>
    </location>
    <ligand>
        <name>Zn(2+)</name>
        <dbReference type="ChEBI" id="CHEBI:29105"/>
        <label>1</label>
    </ligand>
</feature>
<evidence type="ECO:0000259" key="22">
    <source>
        <dbReference type="PROSITE" id="PS50255"/>
    </source>
</evidence>
<keyword evidence="24" id="KW-1185">Reference proteome</keyword>
<evidence type="ECO:0000256" key="17">
    <source>
        <dbReference type="ARBA" id="ARBA00023160"/>
    </source>
</evidence>
<evidence type="ECO:0000256" key="19">
    <source>
        <dbReference type="PIRSR" id="PIRSR005149-1"/>
    </source>
</evidence>
<sequence>MENSQGALDNNSVRESVDGAANWENIQMQDKELATKQLQDANGVKSSESLLTVNGKVYDVAPFLDLHPGGPDLIAEHLNGKDVGRLMKGLDEPGAHAHSKAAMKMLEQFLLKDLTLSEKRVEEPQKSEKKFQVDLTKPLVPQVGYLGKDYDEWVHTPIISKESPRFFESDFLESFTRSEWWTIPLVWGPLVLWLEIRALQLGVPLEKLLPAMLLGYGMWSILEYFLHRFLFHMKADTYWTATAHYFLHGFHHKHPMDSRRIVFPPAFATPIAYLTWLFVKAIFPDGFSHSVFGGVLLGYIVYDLTHYFLHFGNGFTHQLRHMKRYHLNHHFKVQTEGFGVSSEVWDWVFGTLPANYRSELSRKDK</sequence>
<feature type="binding site" evidence="19">
    <location>
        <position position="329"/>
    </location>
    <ligand>
        <name>Zn(2+)</name>
        <dbReference type="ChEBI" id="CHEBI:29105"/>
        <label>1</label>
    </ligand>
</feature>
<feature type="binding site" evidence="19">
    <location>
        <position position="248"/>
    </location>
    <ligand>
        <name>Zn(2+)</name>
        <dbReference type="ChEBI" id="CHEBI:29105"/>
        <label>1</label>
    </ligand>
</feature>
<organism evidence="23 24">
    <name type="scientific">Riccia sorocarpa</name>
    <dbReference type="NCBI Taxonomy" id="122646"/>
    <lineage>
        <taxon>Eukaryota</taxon>
        <taxon>Viridiplantae</taxon>
        <taxon>Streptophyta</taxon>
        <taxon>Embryophyta</taxon>
        <taxon>Marchantiophyta</taxon>
        <taxon>Marchantiopsida</taxon>
        <taxon>Marchantiidae</taxon>
        <taxon>Marchantiales</taxon>
        <taxon>Ricciaceae</taxon>
        <taxon>Riccia</taxon>
    </lineage>
</organism>
<proteinExistence type="inferred from homology"/>
<dbReference type="InterPro" id="IPR018506">
    <property type="entry name" value="Cyt_B5_heme-BS"/>
</dbReference>
<evidence type="ECO:0000256" key="3">
    <source>
        <dbReference type="ARBA" id="ARBA00005189"/>
    </source>
</evidence>
<keyword evidence="12 21" id="KW-1133">Transmembrane helix</keyword>
<evidence type="ECO:0000256" key="2">
    <source>
        <dbReference type="ARBA" id="ARBA00004991"/>
    </source>
</evidence>
<evidence type="ECO:0000256" key="1">
    <source>
        <dbReference type="ARBA" id="ARBA00004477"/>
    </source>
</evidence>
<evidence type="ECO:0000256" key="15">
    <source>
        <dbReference type="ARBA" id="ARBA00023098"/>
    </source>
</evidence>
<protein>
    <recommendedName>
        <fullName evidence="18">Fatty acid 2-hydroxylase</fullName>
        <ecNumber evidence="18">1.-.-.-</ecNumber>
    </recommendedName>
</protein>
<feature type="binding site" evidence="19">
    <location>
        <position position="330"/>
    </location>
    <ligand>
        <name>Zn(2+)</name>
        <dbReference type="ChEBI" id="CHEBI:29105"/>
        <label>2</label>
    </ligand>
</feature>
<dbReference type="GO" id="GO:0016491">
    <property type="term" value="F:oxidoreductase activity"/>
    <property type="evidence" value="ECO:0007669"/>
    <property type="project" value="UniProtKB-KW"/>
</dbReference>
<evidence type="ECO:0000256" key="6">
    <source>
        <dbReference type="ARBA" id="ARBA00022617"/>
    </source>
</evidence>
<comment type="cofactor">
    <cofactor evidence="20">
        <name>Fe cation</name>
        <dbReference type="ChEBI" id="CHEBI:24875"/>
    </cofactor>
</comment>
<evidence type="ECO:0000256" key="10">
    <source>
        <dbReference type="ARBA" id="ARBA00022832"/>
    </source>
</evidence>
<dbReference type="EC" id="1.-.-.-" evidence="18"/>
<dbReference type="PANTHER" id="PTHR12863">
    <property type="entry name" value="FATTY ACID HYDROXYLASE"/>
    <property type="match status" value="1"/>
</dbReference>
<evidence type="ECO:0000256" key="7">
    <source>
        <dbReference type="ARBA" id="ARBA00022692"/>
    </source>
</evidence>
<comment type="pathway">
    <text evidence="2">Sphingolipid metabolism.</text>
</comment>
<comment type="pathway">
    <text evidence="3">Lipid metabolism.</text>
</comment>
<evidence type="ECO:0000256" key="18">
    <source>
        <dbReference type="PIRNR" id="PIRNR005149"/>
    </source>
</evidence>
<name>A0ABD3H189_9MARC</name>
<keyword evidence="6 20" id="KW-0349">Heme</keyword>
<comment type="subcellular location">
    <subcellularLocation>
        <location evidence="1">Endoplasmic reticulum membrane</location>
        <topology evidence="1">Multi-pass membrane protein</topology>
    </subcellularLocation>
</comment>
<feature type="binding site" evidence="19">
    <location>
        <position position="326"/>
    </location>
    <ligand>
        <name>Zn(2+)</name>
        <dbReference type="ChEBI" id="CHEBI:29105"/>
        <label>2</label>
    </ligand>
</feature>
<evidence type="ECO:0000256" key="16">
    <source>
        <dbReference type="ARBA" id="ARBA00023136"/>
    </source>
</evidence>
<dbReference type="Gene3D" id="3.10.120.10">
    <property type="entry name" value="Cytochrome b5-like heme/steroid binding domain"/>
    <property type="match status" value="1"/>
</dbReference>
<dbReference type="PANTHER" id="PTHR12863:SF21">
    <property type="entry name" value="FATTY ACID 2-HYDROXYLASE"/>
    <property type="match status" value="1"/>
</dbReference>
<dbReference type="GO" id="GO:0006633">
    <property type="term" value="P:fatty acid biosynthetic process"/>
    <property type="evidence" value="ECO:0007669"/>
    <property type="project" value="UniProtKB-KW"/>
</dbReference>
<feature type="transmembrane region" description="Helical" evidence="21">
    <location>
        <begin position="208"/>
        <end position="226"/>
    </location>
</feature>
<keyword evidence="16 18" id="KW-0472">Membrane</keyword>
<keyword evidence="5 18" id="KW-0444">Lipid biosynthesis</keyword>
<evidence type="ECO:0000256" key="12">
    <source>
        <dbReference type="ARBA" id="ARBA00022989"/>
    </source>
</evidence>
<evidence type="ECO:0000256" key="11">
    <source>
        <dbReference type="ARBA" id="ARBA00022833"/>
    </source>
</evidence>
<keyword evidence="8 18" id="KW-0479">Metal-binding</keyword>
<dbReference type="GO" id="GO:0005506">
    <property type="term" value="F:iron ion binding"/>
    <property type="evidence" value="ECO:0007669"/>
    <property type="project" value="UniProtKB-UniRule"/>
</dbReference>
<dbReference type="Pfam" id="PF04116">
    <property type="entry name" value="FA_hydroxylase"/>
    <property type="match status" value="1"/>
</dbReference>
<keyword evidence="9 18" id="KW-0256">Endoplasmic reticulum</keyword>
<comment type="caution">
    <text evidence="23">The sequence shown here is derived from an EMBL/GenBank/DDBJ whole genome shotgun (WGS) entry which is preliminary data.</text>
</comment>
<feature type="binding site" evidence="19">
    <location>
        <position position="310"/>
    </location>
    <ligand>
        <name>Zn(2+)</name>
        <dbReference type="ChEBI" id="CHEBI:29105"/>
        <label>1</label>
    </ligand>
</feature>
<comment type="similarity">
    <text evidence="4 18">Belongs to the sterol desaturase family. SCS7 subfamily.</text>
</comment>
<keyword evidence="13 18" id="KW-0560">Oxidoreductase</keyword>
<gene>
    <name evidence="23" type="ORF">R1sor_001896</name>
</gene>
<evidence type="ECO:0000256" key="21">
    <source>
        <dbReference type="SAM" id="Phobius"/>
    </source>
</evidence>
<dbReference type="EMBL" id="JBJQOH010000006">
    <property type="protein sequence ID" value="KAL3683874.1"/>
    <property type="molecule type" value="Genomic_DNA"/>
</dbReference>
<feature type="binding site" evidence="19">
    <location>
        <position position="232"/>
    </location>
    <ligand>
        <name>Zn(2+)</name>
        <dbReference type="ChEBI" id="CHEBI:29105"/>
        <label>1</label>
    </ligand>
</feature>
<feature type="binding site" description="axial binding residue" evidence="20">
    <location>
        <position position="67"/>
    </location>
    <ligand>
        <name>heme</name>
        <dbReference type="ChEBI" id="CHEBI:30413"/>
    </ligand>
    <ligandPart>
        <name>Fe</name>
        <dbReference type="ChEBI" id="CHEBI:18248"/>
    </ligandPart>
</feature>
<keyword evidence="10 18" id="KW-0276">Fatty acid metabolism</keyword>
<evidence type="ECO:0000313" key="23">
    <source>
        <dbReference type="EMBL" id="KAL3683874.1"/>
    </source>
</evidence>